<dbReference type="EMBL" id="AFRT01004280">
    <property type="protein sequence ID" value="ELU36110.1"/>
    <property type="molecule type" value="Genomic_DNA"/>
</dbReference>
<sequence>MDDGNPIAHASQAPDDALDPFILYLCGRSTNVTCLLQEYLPPCSGSFGEGSKPVEYIWSSTYSPNTIRAPTTTLASMPSAGKKKRFRNFIGRSKNKLKAVFTSASASDVPTFTPHIHTDTQSLRAEPIIHKGMVPTAGSSRPSDADRKSAAMDPFDGAYETTDTSATPKPSALQTLTSTLRSLHESAVVFPPLQAALGGLVSCVERIEVSVERDTPQRDGRSGDKAELTERIAPLLVEFRKLKPYKGLLKSKWTSSAESRAAEKQRTTGKPNKMKKTYCEDIDA</sequence>
<dbReference type="AlphaFoldDB" id="L8WDT1"/>
<protein>
    <submittedName>
        <fullName evidence="2">Uncharacterized protein</fullName>
    </submittedName>
</protein>
<evidence type="ECO:0000313" key="2">
    <source>
        <dbReference type="EMBL" id="ELU36110.1"/>
    </source>
</evidence>
<dbReference type="Proteomes" id="UP000011668">
    <property type="component" value="Unassembled WGS sequence"/>
</dbReference>
<gene>
    <name evidence="2" type="ORF">AG1IA_09860</name>
</gene>
<accession>L8WDT1</accession>
<evidence type="ECO:0000313" key="3">
    <source>
        <dbReference type="Proteomes" id="UP000011668"/>
    </source>
</evidence>
<organism evidence="2 3">
    <name type="scientific">Thanatephorus cucumeris (strain AG1-IA)</name>
    <name type="common">Rice sheath blight fungus</name>
    <name type="synonym">Rhizoctonia solani</name>
    <dbReference type="NCBI Taxonomy" id="983506"/>
    <lineage>
        <taxon>Eukaryota</taxon>
        <taxon>Fungi</taxon>
        <taxon>Dikarya</taxon>
        <taxon>Basidiomycota</taxon>
        <taxon>Agaricomycotina</taxon>
        <taxon>Agaricomycetes</taxon>
        <taxon>Cantharellales</taxon>
        <taxon>Ceratobasidiaceae</taxon>
        <taxon>Rhizoctonia</taxon>
        <taxon>Rhizoctonia solani AG-1</taxon>
    </lineage>
</organism>
<proteinExistence type="predicted"/>
<feature type="region of interest" description="Disordered" evidence="1">
    <location>
        <begin position="251"/>
        <end position="284"/>
    </location>
</feature>
<feature type="region of interest" description="Disordered" evidence="1">
    <location>
        <begin position="133"/>
        <end position="152"/>
    </location>
</feature>
<name>L8WDT1_THACA</name>
<reference evidence="2 3" key="1">
    <citation type="journal article" date="2013" name="Nat. Commun.">
        <title>The evolution and pathogenic mechanisms of the rice sheath blight pathogen.</title>
        <authorList>
            <person name="Zheng A."/>
            <person name="Lin R."/>
            <person name="Xu L."/>
            <person name="Qin P."/>
            <person name="Tang C."/>
            <person name="Ai P."/>
            <person name="Zhang D."/>
            <person name="Liu Y."/>
            <person name="Sun Z."/>
            <person name="Feng H."/>
            <person name="Wang Y."/>
            <person name="Chen Y."/>
            <person name="Liang X."/>
            <person name="Fu R."/>
            <person name="Li Q."/>
            <person name="Zhang J."/>
            <person name="Yu X."/>
            <person name="Xie Z."/>
            <person name="Ding L."/>
            <person name="Guan P."/>
            <person name="Tang J."/>
            <person name="Liang Y."/>
            <person name="Wang S."/>
            <person name="Deng Q."/>
            <person name="Li S."/>
            <person name="Zhu J."/>
            <person name="Wang L."/>
            <person name="Liu H."/>
            <person name="Li P."/>
        </authorList>
    </citation>
    <scope>NUCLEOTIDE SEQUENCE [LARGE SCALE GENOMIC DNA]</scope>
    <source>
        <strain evidence="3">AG-1 IA</strain>
    </source>
</reference>
<keyword evidence="3" id="KW-1185">Reference proteome</keyword>
<evidence type="ECO:0000256" key="1">
    <source>
        <dbReference type="SAM" id="MobiDB-lite"/>
    </source>
</evidence>
<dbReference type="HOGENOM" id="CLU_085466_0_0_1"/>
<comment type="caution">
    <text evidence="2">The sequence shown here is derived from an EMBL/GenBank/DDBJ whole genome shotgun (WGS) entry which is preliminary data.</text>
</comment>